<accession>A0A2K9NVV4</accession>
<dbReference type="PANTHER" id="PTHR42782:SF2">
    <property type="entry name" value="3-OXOACYL-[ACYL-CARRIER-PROTEIN] SYNTHASE-LIKE PROTEIN"/>
    <property type="match status" value="1"/>
</dbReference>
<dbReference type="KEGG" id="bsto:C0V70_16280"/>
<keyword evidence="2" id="KW-1185">Reference proteome</keyword>
<protein>
    <submittedName>
        <fullName evidence="1">DUF455 domain-containing protein</fullName>
    </submittedName>
</protein>
<name>A0A2K9NVV4_BACTC</name>
<organism evidence="1 2">
    <name type="scientific">Bacteriovorax stolpii</name>
    <name type="common">Bdellovibrio stolpii</name>
    <dbReference type="NCBI Taxonomy" id="960"/>
    <lineage>
        <taxon>Bacteria</taxon>
        <taxon>Pseudomonadati</taxon>
        <taxon>Bdellovibrionota</taxon>
        <taxon>Bacteriovoracia</taxon>
        <taxon>Bacteriovoracales</taxon>
        <taxon>Bacteriovoracaceae</taxon>
        <taxon>Bacteriovorax</taxon>
    </lineage>
</organism>
<dbReference type="PIRSF" id="PIRSF012318">
    <property type="entry name" value="UCP012318"/>
    <property type="match status" value="1"/>
</dbReference>
<sequence length="271" mass="31983">MHYRDFARQVLEGENLEDKLLSSKDIILTEHLQDYELPQNPGRTKRLEFNNEQVKFPRSASFHLEDKRGLALHFFANHELLAIEMMAAALLVYPDTGKEMIQFKKGLIKTIQDEQKHLKMYLARMKEFGIELGDFPLNDFFWRSMEKLKTPSHFYSAMAMTFESANLDFAQFYEQSFKAVEDFKTAEIMRVVLEDEISHVALGAHWLNQWRGNQDLWNYYRTHLPGVMTPARAKGIQFDKEIRKKAGLDDAFIQSLDEFRDEFKVTNRKNW</sequence>
<dbReference type="AlphaFoldDB" id="A0A2K9NVV4"/>
<dbReference type="PANTHER" id="PTHR42782">
    <property type="entry name" value="SI:CH73-314G15.3"/>
    <property type="match status" value="1"/>
</dbReference>
<dbReference type="OrthoDB" id="9778629at2"/>
<dbReference type="EMBL" id="CP025704">
    <property type="protein sequence ID" value="AUN99636.1"/>
    <property type="molecule type" value="Genomic_DNA"/>
</dbReference>
<dbReference type="Pfam" id="PF04305">
    <property type="entry name" value="DUF455"/>
    <property type="match status" value="1"/>
</dbReference>
<evidence type="ECO:0000313" key="2">
    <source>
        <dbReference type="Proteomes" id="UP000235584"/>
    </source>
</evidence>
<dbReference type="InterPro" id="IPR009078">
    <property type="entry name" value="Ferritin-like_SF"/>
</dbReference>
<dbReference type="Proteomes" id="UP000235584">
    <property type="component" value="Chromosome"/>
</dbReference>
<dbReference type="CDD" id="cd00657">
    <property type="entry name" value="Ferritin_like"/>
    <property type="match status" value="1"/>
</dbReference>
<proteinExistence type="predicted"/>
<evidence type="ECO:0000313" key="1">
    <source>
        <dbReference type="EMBL" id="AUN99636.1"/>
    </source>
</evidence>
<reference evidence="1 2" key="1">
    <citation type="submission" date="2018-01" db="EMBL/GenBank/DDBJ databases">
        <title>Complete genome sequence of Bacteriovorax stolpii DSM12778.</title>
        <authorList>
            <person name="Tang B."/>
            <person name="Chang J."/>
        </authorList>
    </citation>
    <scope>NUCLEOTIDE SEQUENCE [LARGE SCALE GENOMIC DNA]</scope>
    <source>
        <strain evidence="1 2">DSM 12778</strain>
    </source>
</reference>
<dbReference type="SUPFAM" id="SSF47240">
    <property type="entry name" value="Ferritin-like"/>
    <property type="match status" value="1"/>
</dbReference>
<dbReference type="RefSeq" id="WP_102244927.1">
    <property type="nucleotide sequence ID" value="NZ_CP025704.1"/>
</dbReference>
<dbReference type="InterPro" id="IPR011197">
    <property type="entry name" value="UCP012318"/>
</dbReference>
<gene>
    <name evidence="1" type="ORF">C0V70_16280</name>
</gene>
<dbReference type="InterPro" id="IPR007402">
    <property type="entry name" value="DUF455"/>
</dbReference>